<accession>A0A2Y9TZ78</accession>
<dbReference type="EMBL" id="CP029185">
    <property type="protein sequence ID" value="AWH88850.1"/>
    <property type="molecule type" value="Genomic_DNA"/>
</dbReference>
<dbReference type="RefSeq" id="WP_108900906.1">
    <property type="nucleotide sequence ID" value="NZ_CP029185.2"/>
</dbReference>
<name>A0A2Y9TZ78_9GAMM</name>
<proteinExistence type="predicted"/>
<dbReference type="KEGG" id="lpv:HYN51_09995"/>
<organism evidence="1 2">
    <name type="scientific">Limnobaculum parvum</name>
    <dbReference type="NCBI Taxonomy" id="2172103"/>
    <lineage>
        <taxon>Bacteria</taxon>
        <taxon>Pseudomonadati</taxon>
        <taxon>Pseudomonadota</taxon>
        <taxon>Gammaproteobacteria</taxon>
        <taxon>Enterobacterales</taxon>
        <taxon>Budviciaceae</taxon>
        <taxon>Limnobaculum</taxon>
    </lineage>
</organism>
<sequence>MNIKFLGHDETHNPSGGLCNEYRIDEIDSLDSLIDFYHQKSQEYGNQRILLTLDDVSQACYTSGHARVDCDLANSDDLDLSGLPPECFDEGEYLGYLNNPSEMFICQHNFQRLIKDVTFEQVCEKGLTLTDDYLQEWIDYQKDPLSIFDCPVSALVVPVNHSYETLYAFPNGYFSCDLSPAENFILAKRFQQQYGLELIGIGASYLGFIRKAPLTEIQLNHLCEDLLLLYHVADSEKEKIKALFSQIISDGKLLWVKYTD</sequence>
<dbReference type="Proteomes" id="UP000244908">
    <property type="component" value="Chromosome"/>
</dbReference>
<keyword evidence="2" id="KW-1185">Reference proteome</keyword>
<protein>
    <recommendedName>
        <fullName evidence="3">DUF4253 domain-containing protein</fullName>
    </recommendedName>
</protein>
<dbReference type="OrthoDB" id="7595245at2"/>
<reference evidence="1 2" key="1">
    <citation type="journal article" date="2019" name="Int. J. Syst. Evol. Microbiol.">
        <title>Limnobaculum parvum gen. nov., sp. nov., isolated from a freshwater lake.</title>
        <authorList>
            <person name="Baek C."/>
            <person name="Shin S.K."/>
            <person name="Yi H."/>
        </authorList>
    </citation>
    <scope>NUCLEOTIDE SEQUENCE [LARGE SCALE GENOMIC DNA]</scope>
    <source>
        <strain evidence="1 2">HYN0051</strain>
    </source>
</reference>
<evidence type="ECO:0008006" key="3">
    <source>
        <dbReference type="Google" id="ProtNLM"/>
    </source>
</evidence>
<evidence type="ECO:0000313" key="1">
    <source>
        <dbReference type="EMBL" id="AWH88850.1"/>
    </source>
</evidence>
<dbReference type="AlphaFoldDB" id="A0A2Y9TZ78"/>
<evidence type="ECO:0000313" key="2">
    <source>
        <dbReference type="Proteomes" id="UP000244908"/>
    </source>
</evidence>
<gene>
    <name evidence="1" type="ORF">HYN51_09995</name>
</gene>